<evidence type="ECO:0000256" key="1">
    <source>
        <dbReference type="SAM" id="SignalP"/>
    </source>
</evidence>
<dbReference type="Proteomes" id="UP000199206">
    <property type="component" value="Unassembled WGS sequence"/>
</dbReference>
<feature type="chain" id="PRO_5011605395" evidence="1">
    <location>
        <begin position="20"/>
        <end position="148"/>
    </location>
</feature>
<feature type="signal peptide" evidence="1">
    <location>
        <begin position="1"/>
        <end position="19"/>
    </location>
</feature>
<dbReference type="AlphaFoldDB" id="A0A1H8FVF8"/>
<evidence type="ECO:0000313" key="3">
    <source>
        <dbReference type="Proteomes" id="UP000199206"/>
    </source>
</evidence>
<dbReference type="STRING" id="1166340.SAMN05192583_2587"/>
<keyword evidence="1" id="KW-0732">Signal</keyword>
<dbReference type="OrthoDB" id="7506756at2"/>
<sequence>MLILLHGILMAASAAAPLAMPDHNTTLPHAAGPVHSTYRADVTVTHEQVGTVGAPGRPATLGCRWTAGLNVARQARHASGATLSRSIDRDTVLSGQRAGWCDTHREAIRVEVAARSGELRAALLAAAEEDGPVLTAELDRLHGNDRTG</sequence>
<gene>
    <name evidence="2" type="ORF">SAMN05192583_2587</name>
</gene>
<dbReference type="EMBL" id="FOCF01000006">
    <property type="protein sequence ID" value="SEN35629.1"/>
    <property type="molecule type" value="Genomic_DNA"/>
</dbReference>
<keyword evidence="3" id="KW-1185">Reference proteome</keyword>
<reference evidence="3" key="1">
    <citation type="submission" date="2016-10" db="EMBL/GenBank/DDBJ databases">
        <authorList>
            <person name="Varghese N."/>
            <person name="Submissions S."/>
        </authorList>
    </citation>
    <scope>NUCLEOTIDE SEQUENCE [LARGE SCALE GENOMIC DNA]</scope>
    <source>
        <strain evidence="3">S6-262</strain>
    </source>
</reference>
<evidence type="ECO:0000313" key="2">
    <source>
        <dbReference type="EMBL" id="SEN35629.1"/>
    </source>
</evidence>
<protein>
    <submittedName>
        <fullName evidence="2">Uncharacterized protein</fullName>
    </submittedName>
</protein>
<name>A0A1H8FVF8_9SPHN</name>
<dbReference type="RefSeq" id="WP_139198086.1">
    <property type="nucleotide sequence ID" value="NZ_FOCF01000006.1"/>
</dbReference>
<organism evidence="2 3">
    <name type="scientific">Sphingomonas gellani</name>
    <dbReference type="NCBI Taxonomy" id="1166340"/>
    <lineage>
        <taxon>Bacteria</taxon>
        <taxon>Pseudomonadati</taxon>
        <taxon>Pseudomonadota</taxon>
        <taxon>Alphaproteobacteria</taxon>
        <taxon>Sphingomonadales</taxon>
        <taxon>Sphingomonadaceae</taxon>
        <taxon>Sphingomonas</taxon>
    </lineage>
</organism>
<proteinExistence type="predicted"/>
<accession>A0A1H8FVF8</accession>